<sequence>MEGEVGARGQAFAQVLLQNETELNALLTGLSRTADAEVNARIAGNAANLLNFSIFNRDGQEVFTPRSTQNEWLLRERPGGTATGVTLSQSTVGRPSPWIATEGLDGPQPTAIVPLDRGSERIGFLSVSPDMAQSRQNLSDMLRWMAWIVASAAVGAVGVPAGLIWARRHRTQLANERIRFLADFDPLTQLLNRQRMQKDVDRILATSRATRERMALWAINLEGLSGINSSLGQEVGDELLRVVADRIGQVMAKTDLFGRMGAGDFRLLHRSMTGPNATLDLVRAIRQQMEQPVEIGGHSIVPRVFIGIALAPEHGRSFFELARHSDLALTVCKDTKTAFHTVFEPWMDTEATRRRQIEQDMRTALKTGRFELFYQPIVAASSGTPKGFEALIRLPDSQGGYISPAEFLPIAEARDLIKPISDWVIDESIRQVALWPEHLYVSINLSPAQFRDDDLFEIVKAALDRHGVDGHRLQIEVVETLLLERSDAVLGQLRQLKQLGVSIAMDDFGTGYSSLGYLWRFPFDTVKIDQSFMVAFDAGEANVRQILETIVALAHNLGMRVTTEGVETQEQARLLAELDCDTLQGFYFSRPKPAQAIDFGSHSPTAAPAIRAA</sequence>
<dbReference type="PANTHER" id="PTHR44757">
    <property type="entry name" value="DIGUANYLATE CYCLASE DGCP"/>
    <property type="match status" value="1"/>
</dbReference>
<dbReference type="PROSITE" id="PS50883">
    <property type="entry name" value="EAL"/>
    <property type="match status" value="1"/>
</dbReference>
<dbReference type="SUPFAM" id="SSF55073">
    <property type="entry name" value="Nucleotide cyclase"/>
    <property type="match status" value="1"/>
</dbReference>
<dbReference type="InterPro" id="IPR001633">
    <property type="entry name" value="EAL_dom"/>
</dbReference>
<dbReference type="CDD" id="cd01948">
    <property type="entry name" value="EAL"/>
    <property type="match status" value="1"/>
</dbReference>
<keyword evidence="1" id="KW-0472">Membrane</keyword>
<dbReference type="SUPFAM" id="SSF141868">
    <property type="entry name" value="EAL domain-like"/>
    <property type="match status" value="1"/>
</dbReference>
<evidence type="ECO:0008006" key="6">
    <source>
        <dbReference type="Google" id="ProtNLM"/>
    </source>
</evidence>
<keyword evidence="1" id="KW-0812">Transmembrane</keyword>
<reference evidence="4 5" key="1">
    <citation type="journal article" date="2016" name="Front. Microbiol.">
        <title>Genomic Resource of Rice Seed Associated Bacteria.</title>
        <authorList>
            <person name="Midha S."/>
            <person name="Bansal K."/>
            <person name="Sharma S."/>
            <person name="Kumar N."/>
            <person name="Patil P.P."/>
            <person name="Chaudhry V."/>
            <person name="Patil P.B."/>
        </authorList>
    </citation>
    <scope>NUCLEOTIDE SEQUENCE [LARGE SCALE GENOMIC DNA]</scope>
    <source>
        <strain evidence="4 5">NS226</strain>
    </source>
</reference>
<gene>
    <name evidence="4" type="ORF">NS226_06805</name>
</gene>
<dbReference type="SMART" id="SM00267">
    <property type="entry name" value="GGDEF"/>
    <property type="match status" value="1"/>
</dbReference>
<comment type="caution">
    <text evidence="4">The sequence shown here is derived from an EMBL/GenBank/DDBJ whole genome shotgun (WGS) entry which is preliminary data.</text>
</comment>
<dbReference type="InterPro" id="IPR052155">
    <property type="entry name" value="Biofilm_reg_signaling"/>
</dbReference>
<protein>
    <recommendedName>
        <fullName evidence="6">Diguanylate cyclase</fullName>
    </recommendedName>
</protein>
<dbReference type="CDD" id="cd01949">
    <property type="entry name" value="GGDEF"/>
    <property type="match status" value="1"/>
</dbReference>
<evidence type="ECO:0000313" key="5">
    <source>
        <dbReference type="Proteomes" id="UP000078272"/>
    </source>
</evidence>
<dbReference type="Gene3D" id="3.20.20.450">
    <property type="entry name" value="EAL domain"/>
    <property type="match status" value="1"/>
</dbReference>
<dbReference type="Proteomes" id="UP000078272">
    <property type="component" value="Unassembled WGS sequence"/>
</dbReference>
<dbReference type="AlphaFoldDB" id="A0A175RCW1"/>
<dbReference type="InterPro" id="IPR000160">
    <property type="entry name" value="GGDEF_dom"/>
</dbReference>
<evidence type="ECO:0000259" key="2">
    <source>
        <dbReference type="PROSITE" id="PS50883"/>
    </source>
</evidence>
<dbReference type="Gene3D" id="3.30.70.270">
    <property type="match status" value="1"/>
</dbReference>
<dbReference type="Pfam" id="PF00990">
    <property type="entry name" value="GGDEF"/>
    <property type="match status" value="1"/>
</dbReference>
<dbReference type="EMBL" id="LDPZ01000013">
    <property type="protein sequence ID" value="KTQ96870.1"/>
    <property type="molecule type" value="Genomic_DNA"/>
</dbReference>
<name>A0A175RCW1_9HYPH</name>
<dbReference type="SMART" id="SM00052">
    <property type="entry name" value="EAL"/>
    <property type="match status" value="1"/>
</dbReference>
<evidence type="ECO:0000259" key="3">
    <source>
        <dbReference type="PROSITE" id="PS50887"/>
    </source>
</evidence>
<dbReference type="InterPro" id="IPR035919">
    <property type="entry name" value="EAL_sf"/>
</dbReference>
<dbReference type="PANTHER" id="PTHR44757:SF2">
    <property type="entry name" value="BIOFILM ARCHITECTURE MAINTENANCE PROTEIN MBAA"/>
    <property type="match status" value="1"/>
</dbReference>
<accession>A0A175RCW1</accession>
<dbReference type="STRING" id="401562.NS365_12575"/>
<dbReference type="InterPro" id="IPR043128">
    <property type="entry name" value="Rev_trsase/Diguanyl_cyclase"/>
</dbReference>
<feature type="domain" description="GGDEF" evidence="3">
    <location>
        <begin position="212"/>
        <end position="345"/>
    </location>
</feature>
<dbReference type="Pfam" id="PF00563">
    <property type="entry name" value="EAL"/>
    <property type="match status" value="1"/>
</dbReference>
<dbReference type="PATRIC" id="fig|401562.3.peg.652"/>
<evidence type="ECO:0000256" key="1">
    <source>
        <dbReference type="SAM" id="Phobius"/>
    </source>
</evidence>
<proteinExistence type="predicted"/>
<feature type="transmembrane region" description="Helical" evidence="1">
    <location>
        <begin position="144"/>
        <end position="166"/>
    </location>
</feature>
<dbReference type="InterPro" id="IPR029787">
    <property type="entry name" value="Nucleotide_cyclase"/>
</dbReference>
<evidence type="ECO:0000313" key="4">
    <source>
        <dbReference type="EMBL" id="KTQ96870.1"/>
    </source>
</evidence>
<dbReference type="NCBIfam" id="TIGR00254">
    <property type="entry name" value="GGDEF"/>
    <property type="match status" value="1"/>
</dbReference>
<feature type="domain" description="EAL" evidence="2">
    <location>
        <begin position="354"/>
        <end position="605"/>
    </location>
</feature>
<organism evidence="4 5">
    <name type="scientific">Aureimonas ureilytica</name>
    <dbReference type="NCBI Taxonomy" id="401562"/>
    <lineage>
        <taxon>Bacteria</taxon>
        <taxon>Pseudomonadati</taxon>
        <taxon>Pseudomonadota</taxon>
        <taxon>Alphaproteobacteria</taxon>
        <taxon>Hyphomicrobiales</taxon>
        <taxon>Aurantimonadaceae</taxon>
        <taxon>Aureimonas</taxon>
    </lineage>
</organism>
<keyword evidence="1" id="KW-1133">Transmembrane helix</keyword>
<dbReference type="PROSITE" id="PS50887">
    <property type="entry name" value="GGDEF"/>
    <property type="match status" value="1"/>
</dbReference>